<sequence length="206" mass="22911">MEIKSYNLLNVGVGGQGVIRAAQILSYAALLEDYKVRTAETHGMAQRGGSVASYLRFGTEVEGPLVPRGKTDTILAFEASEAARIFNYAGPQTVFLINKNIIIPPVIHQMNMDYPDIKQISEFLKNVSQNIYFINADHMAMNLGNPRTMNVVMLGVLLGSQAIPLKRESLVQAILSYLPTKVYDVNKKAFEMGIEKGKNIRRDFNE</sequence>
<comment type="caution">
    <text evidence="3">The sequence shown here is derived from an EMBL/GenBank/DDBJ whole genome shotgun (WGS) entry which is preliminary data.</text>
</comment>
<dbReference type="InterPro" id="IPR019752">
    <property type="entry name" value="Pyrv/ketoisovalerate_OxRed_cat"/>
</dbReference>
<keyword evidence="1" id="KW-0560">Oxidoreductase</keyword>
<feature type="domain" description="Pyruvate/ketoisovalerate oxidoreductase catalytic" evidence="2">
    <location>
        <begin position="14"/>
        <end position="195"/>
    </location>
</feature>
<gene>
    <name evidence="3" type="ORF">S03H2_18476</name>
</gene>
<dbReference type="Gene3D" id="3.40.920.10">
    <property type="entry name" value="Pyruvate-ferredoxin oxidoreductase, PFOR, domain III"/>
    <property type="match status" value="1"/>
</dbReference>
<dbReference type="PANTHER" id="PTHR43854">
    <property type="entry name" value="INDOLEPYRUVATE OXIDOREDUCTASE SUBUNIT IORB"/>
    <property type="match status" value="1"/>
</dbReference>
<dbReference type="SUPFAM" id="SSF53323">
    <property type="entry name" value="Pyruvate-ferredoxin oxidoreductase, PFOR, domain III"/>
    <property type="match status" value="1"/>
</dbReference>
<protein>
    <recommendedName>
        <fullName evidence="2">Pyruvate/ketoisovalerate oxidoreductase catalytic domain-containing protein</fullName>
    </recommendedName>
</protein>
<proteinExistence type="predicted"/>
<dbReference type="EMBL" id="BARU01009589">
    <property type="protein sequence ID" value="GAH39018.1"/>
    <property type="molecule type" value="Genomic_DNA"/>
</dbReference>
<reference evidence="3" key="1">
    <citation type="journal article" date="2014" name="Front. Microbiol.">
        <title>High frequency of phylogenetically diverse reductive dehalogenase-homologous genes in deep subseafloor sedimentary metagenomes.</title>
        <authorList>
            <person name="Kawai M."/>
            <person name="Futagami T."/>
            <person name="Toyoda A."/>
            <person name="Takaki Y."/>
            <person name="Nishi S."/>
            <person name="Hori S."/>
            <person name="Arai W."/>
            <person name="Tsubouchi T."/>
            <person name="Morono Y."/>
            <person name="Uchiyama I."/>
            <person name="Ito T."/>
            <person name="Fujiyama A."/>
            <person name="Inagaki F."/>
            <person name="Takami H."/>
        </authorList>
    </citation>
    <scope>NUCLEOTIDE SEQUENCE</scope>
    <source>
        <strain evidence="3">Expedition CK06-06</strain>
    </source>
</reference>
<dbReference type="InterPro" id="IPR052198">
    <property type="entry name" value="IorB_Oxidoreductase"/>
</dbReference>
<evidence type="ECO:0000259" key="2">
    <source>
        <dbReference type="Pfam" id="PF01558"/>
    </source>
</evidence>
<dbReference type="InterPro" id="IPR002869">
    <property type="entry name" value="Pyrv_flavodox_OxRed_cen"/>
</dbReference>
<dbReference type="PANTHER" id="PTHR43854:SF1">
    <property type="entry name" value="INDOLEPYRUVATE OXIDOREDUCTASE SUBUNIT IORB"/>
    <property type="match status" value="1"/>
</dbReference>
<evidence type="ECO:0000256" key="1">
    <source>
        <dbReference type="ARBA" id="ARBA00023002"/>
    </source>
</evidence>
<organism evidence="3">
    <name type="scientific">marine sediment metagenome</name>
    <dbReference type="NCBI Taxonomy" id="412755"/>
    <lineage>
        <taxon>unclassified sequences</taxon>
        <taxon>metagenomes</taxon>
        <taxon>ecological metagenomes</taxon>
    </lineage>
</organism>
<evidence type="ECO:0000313" key="3">
    <source>
        <dbReference type="EMBL" id="GAH39018.1"/>
    </source>
</evidence>
<dbReference type="GO" id="GO:0016903">
    <property type="term" value="F:oxidoreductase activity, acting on the aldehyde or oxo group of donors"/>
    <property type="evidence" value="ECO:0007669"/>
    <property type="project" value="InterPro"/>
</dbReference>
<name>X1H1A0_9ZZZZ</name>
<dbReference type="Pfam" id="PF01558">
    <property type="entry name" value="POR"/>
    <property type="match status" value="1"/>
</dbReference>
<dbReference type="AlphaFoldDB" id="X1H1A0"/>
<accession>X1H1A0</accession>